<feature type="compositionally biased region" description="Polar residues" evidence="4">
    <location>
        <begin position="908"/>
        <end position="918"/>
    </location>
</feature>
<reference evidence="6" key="1">
    <citation type="submission" date="2019-03" db="EMBL/GenBank/DDBJ databases">
        <title>Improved annotation for the trematode Fasciola hepatica.</title>
        <authorList>
            <person name="Choi Y.-J."/>
            <person name="Martin J."/>
            <person name="Mitreva M."/>
        </authorList>
    </citation>
    <scope>NUCLEOTIDE SEQUENCE [LARGE SCALE GENOMIC DNA]</scope>
</reference>
<dbReference type="EMBL" id="JXXN02000633">
    <property type="protein sequence ID" value="THD26761.1"/>
    <property type="molecule type" value="Genomic_DNA"/>
</dbReference>
<dbReference type="PANTHER" id="PTHR24251">
    <property type="entry name" value="OVOCHYMASE-RELATED"/>
    <property type="match status" value="1"/>
</dbReference>
<feature type="region of interest" description="Disordered" evidence="4">
    <location>
        <begin position="1166"/>
        <end position="1226"/>
    </location>
</feature>
<feature type="compositionally biased region" description="Low complexity" evidence="4">
    <location>
        <begin position="1847"/>
        <end position="1864"/>
    </location>
</feature>
<dbReference type="PANTHER" id="PTHR24251:SF37">
    <property type="entry name" value="CUB DOMAIN-CONTAINING PROTEIN"/>
    <property type="match status" value="1"/>
</dbReference>
<feature type="compositionally biased region" description="Polar residues" evidence="4">
    <location>
        <begin position="796"/>
        <end position="808"/>
    </location>
</feature>
<feature type="region of interest" description="Disordered" evidence="4">
    <location>
        <begin position="2271"/>
        <end position="2296"/>
    </location>
</feature>
<dbReference type="Pfam" id="PF00431">
    <property type="entry name" value="CUB"/>
    <property type="match status" value="2"/>
</dbReference>
<feature type="compositionally biased region" description="Polar residues" evidence="4">
    <location>
        <begin position="1207"/>
        <end position="1217"/>
    </location>
</feature>
<dbReference type="InterPro" id="IPR000859">
    <property type="entry name" value="CUB_dom"/>
</dbReference>
<feature type="disulfide bond" evidence="3">
    <location>
        <begin position="93"/>
        <end position="120"/>
    </location>
</feature>
<feature type="compositionally biased region" description="Polar residues" evidence="4">
    <location>
        <begin position="2109"/>
        <end position="2123"/>
    </location>
</feature>
<dbReference type="Gene3D" id="2.60.120.290">
    <property type="entry name" value="Spermadhesin, CUB domain"/>
    <property type="match status" value="2"/>
</dbReference>
<feature type="compositionally biased region" description="Basic and acidic residues" evidence="4">
    <location>
        <begin position="1868"/>
        <end position="1878"/>
    </location>
</feature>
<feature type="region of interest" description="Disordered" evidence="4">
    <location>
        <begin position="1415"/>
        <end position="1439"/>
    </location>
</feature>
<feature type="region of interest" description="Disordered" evidence="4">
    <location>
        <begin position="2545"/>
        <end position="2570"/>
    </location>
</feature>
<feature type="region of interest" description="Disordered" evidence="4">
    <location>
        <begin position="789"/>
        <end position="813"/>
    </location>
</feature>
<proteinExistence type="predicted"/>
<evidence type="ECO:0000313" key="7">
    <source>
        <dbReference type="Proteomes" id="UP000230066"/>
    </source>
</evidence>
<feature type="region of interest" description="Disordered" evidence="4">
    <location>
        <begin position="543"/>
        <end position="600"/>
    </location>
</feature>
<feature type="compositionally biased region" description="Basic and acidic residues" evidence="4">
    <location>
        <begin position="1179"/>
        <end position="1189"/>
    </location>
</feature>
<feature type="domain" description="CUB" evidence="5">
    <location>
        <begin position="93"/>
        <end position="203"/>
    </location>
</feature>
<evidence type="ECO:0000259" key="5">
    <source>
        <dbReference type="PROSITE" id="PS01180"/>
    </source>
</evidence>
<accession>A0A4E0RJR1</accession>
<keyword evidence="2 3" id="KW-1015">Disulfide bond</keyword>
<feature type="region of interest" description="Disordered" evidence="4">
    <location>
        <begin position="1500"/>
        <end position="1570"/>
    </location>
</feature>
<feature type="region of interest" description="Disordered" evidence="4">
    <location>
        <begin position="1608"/>
        <end position="1632"/>
    </location>
</feature>
<protein>
    <recommendedName>
        <fullName evidence="5">CUB domain-containing protein</fullName>
    </recommendedName>
</protein>
<keyword evidence="7" id="KW-1185">Reference proteome</keyword>
<comment type="caution">
    <text evidence="3">Lacks conserved residue(s) required for the propagation of feature annotation.</text>
</comment>
<dbReference type="CDD" id="cd00041">
    <property type="entry name" value="CUB"/>
    <property type="match status" value="2"/>
</dbReference>
<evidence type="ECO:0000313" key="6">
    <source>
        <dbReference type="EMBL" id="THD26761.1"/>
    </source>
</evidence>
<feature type="compositionally biased region" description="Polar residues" evidence="4">
    <location>
        <begin position="932"/>
        <end position="949"/>
    </location>
</feature>
<organism evidence="6 7">
    <name type="scientific">Fasciola hepatica</name>
    <name type="common">Liver fluke</name>
    <dbReference type="NCBI Taxonomy" id="6192"/>
    <lineage>
        <taxon>Eukaryota</taxon>
        <taxon>Metazoa</taxon>
        <taxon>Spiralia</taxon>
        <taxon>Lophotrochozoa</taxon>
        <taxon>Platyhelminthes</taxon>
        <taxon>Trematoda</taxon>
        <taxon>Digenea</taxon>
        <taxon>Plagiorchiida</taxon>
        <taxon>Echinostomata</taxon>
        <taxon>Echinostomatoidea</taxon>
        <taxon>Fasciolidae</taxon>
        <taxon>Fasciola</taxon>
    </lineage>
</organism>
<evidence type="ECO:0000256" key="2">
    <source>
        <dbReference type="ARBA" id="ARBA00023157"/>
    </source>
</evidence>
<feature type="region of interest" description="Disordered" evidence="4">
    <location>
        <begin position="1458"/>
        <end position="1486"/>
    </location>
</feature>
<feature type="compositionally biased region" description="Basic and acidic residues" evidence="4">
    <location>
        <begin position="959"/>
        <end position="969"/>
    </location>
</feature>
<feature type="compositionally biased region" description="Polar residues" evidence="4">
    <location>
        <begin position="581"/>
        <end position="591"/>
    </location>
</feature>
<feature type="compositionally biased region" description="Basic and acidic residues" evidence="4">
    <location>
        <begin position="2094"/>
        <end position="2106"/>
    </location>
</feature>
<evidence type="ECO:0000256" key="4">
    <source>
        <dbReference type="SAM" id="MobiDB-lite"/>
    </source>
</evidence>
<dbReference type="SMART" id="SM00042">
    <property type="entry name" value="CUB"/>
    <property type="match status" value="2"/>
</dbReference>
<dbReference type="InterPro" id="IPR035914">
    <property type="entry name" value="Sperma_CUB_dom_sf"/>
</dbReference>
<gene>
    <name evidence="6" type="ORF">D915_002397</name>
</gene>
<comment type="caution">
    <text evidence="6">The sequence shown here is derived from an EMBL/GenBank/DDBJ whole genome shotgun (WGS) entry which is preliminary data.</text>
</comment>
<evidence type="ECO:0000256" key="1">
    <source>
        <dbReference type="ARBA" id="ARBA00022737"/>
    </source>
</evidence>
<feature type="region of interest" description="Disordered" evidence="4">
    <location>
        <begin position="2034"/>
        <end position="2123"/>
    </location>
</feature>
<evidence type="ECO:0000256" key="3">
    <source>
        <dbReference type="PROSITE-ProRule" id="PRU00059"/>
    </source>
</evidence>
<feature type="compositionally biased region" description="Polar residues" evidence="4">
    <location>
        <begin position="889"/>
        <end position="899"/>
    </location>
</feature>
<feature type="region of interest" description="Disordered" evidence="4">
    <location>
        <begin position="1847"/>
        <end position="1892"/>
    </location>
</feature>
<feature type="compositionally biased region" description="Polar residues" evidence="4">
    <location>
        <begin position="1422"/>
        <end position="1434"/>
    </location>
</feature>
<dbReference type="SUPFAM" id="SSF49854">
    <property type="entry name" value="Spermadhesin, CUB domain"/>
    <property type="match status" value="2"/>
</dbReference>
<keyword evidence="1" id="KW-0677">Repeat</keyword>
<feature type="compositionally biased region" description="Basic and acidic residues" evidence="4">
    <location>
        <begin position="2065"/>
        <end position="2076"/>
    </location>
</feature>
<feature type="region of interest" description="Disordered" evidence="4">
    <location>
        <begin position="833"/>
        <end position="969"/>
    </location>
</feature>
<feature type="region of interest" description="Disordered" evidence="4">
    <location>
        <begin position="1018"/>
        <end position="1039"/>
    </location>
</feature>
<dbReference type="PROSITE" id="PS01180">
    <property type="entry name" value="CUB"/>
    <property type="match status" value="2"/>
</dbReference>
<feature type="compositionally biased region" description="Polar residues" evidence="4">
    <location>
        <begin position="1534"/>
        <end position="1544"/>
    </location>
</feature>
<dbReference type="Proteomes" id="UP000230066">
    <property type="component" value="Unassembled WGS sequence"/>
</dbReference>
<name>A0A4E0RJR1_FASHE</name>
<sequence>MKKGMTTDLCFCVVFDTYSDSPSQWLFDKSHPIKFDHLWHANISLINRNRHFIGHSLHIDLTELTVANMAGWTPFCVVLITHFFIIHGESNFCGGQLEVGFGTFTTTKDDNLSLQSGIQCTWELVAIDPNKVLVTFTEINMPLKNCSVENVTIVELGVNTKIGILCGMETNSAIMSTGSGMRVLFHSNNPRSSNPFLAIFRPHTCGGLLTNREGAFWSPLYPDRYPLNSDCQWTISSPEAGLRLTFQSFHVGVSSCTFEKVEIYEGEDRSAPLMDILCGSQNGRTYTTSGTKMHIVFRANQWTQRAIGFYAVYKVIVNDANLTTRTNVEEGDFDQDEGRNSTEVESDLKTQFLILPEDSSQTYNTTSNSITDVKEHSETATNLSIDLDKRTHLSRVDQESQSNSEVELAPELAGDHRQIFTTTGSLATLEMTTTPVSEFVTDQDVGGSFDVSESKTIVNLTEDIHSTARFASLQTENGKWHTEQVEWKISPENSLSHDSSVNRIQTLSENESIIDVVNSSGEGLTPINEANILAHQNEEISGSTAIKSHGMSPDTGIVESNRRETNETEQSLPTPPADSKISGSDESTNGPITGISKKWTDHPVTDEKLANVDNSRVISQYSTTHLFKNEIEMDSNSDSVNINNKQYHNRHIVQHEINTLVKSEETPSDLNSNVAPMIDQTQVTSSGTHNETLDQRTMTDTVPTIHPSNEILLQSTVTHKVITNESPSDHMDSAEPAMTSNFAETKKSPATDFTNDLINDDETEHSNETATLLMITSGQARADILMNETEKEVASENASSAPIQSENGVHQDMQEKANSIQMENVESMSIEQIDPPVDSLPGPTANFSENSIPDIDHPQNISREPDVEQVGYSEVTESEHTTTEIQIPDEQTTSTNMPNDSDREDKNQSVASDRLNYQETDENDREVVTDGAQKSTTLLINDANLTTRTNVEEGDFDQDEGRNSTEVESDLKTQFLILPEDSSQTYNTTSNSITDVKEHSETATNLSIDLDKSIHLSRVDQESQSNSEVESAPELAGDHKQIFTTTGSLATLEMTTTPVSEFVTDQDVGGSFDVSESKTIANPTEDIHSTARFASLPTENGKWHTEQVEWKISPENSLSHDSSVSRSQTLSESESIIDVVNSSREGLTPINEANILAHQNEEISGSTAIKSHGISPDTKIVEPNRRETNETEQSPRTIPDDPADSKISGSDESTNGPITGVSKKWTDHPVADEKLANVDNSRVVSQYSTTHLFENEIEMDSNSDSVNINNKQYHNRHIVQHEINTLVKSEETPSDLNSNVAPMIDQTQVTSSGTHNETLDQRTMTDTVPIIHPPNEIFLQSTVTHKVITNESPSDHIDSAEPALTSNFAETKKSPATDFTNDLINDDETEHSNETATLLMITSGQARADILMNETEKEVASENASSAPIQSENGVHQDMQEKANSIQMENVESMSIEHIDPPVDSLPGPRANSSENSIPDIDHPQHVSAEPVVERVGYSEVAESEHGTTESQVPGGKTTSMNKPNDSDGEDKNQSVASDRLNYQETDENDHEVVTDGGQNSTTLLNGPAEQDKFTTRVNSSANESVTITTTTTTSKEFENKMEIGGQIGTYSEQPDHTQSMTLSSETVDKDDLMEKPAVLNYLSVSEIPEETQNQDKSVPNQKEAGTISIITSEISGKQTDSEIYAMTHKGYSTTNSPTDGESPTKMPQFIRKSILKNIVQVNQSVDQRDSKTTDSSEMNVNWNAISLKPQPAEAQATPPLYRSTNFDHSKEQSTDQFATMNSSELEHLTSSDFYNETLSAETTGLLEDTDSIANPEPELTLVAHELTMSTEPVMGYPEIVNIFGKSQDQQEQTKKSTSQTTDSVGHPSDETDPKTEGNIDENAGAKETVYLNRNDKYHTTLATSDLEEAEFLSTVEYKQARAKFIFASVPTDLPVDNEPKPTQPSGKMTNAYNVSSEVGGDKSQLNSNIPLREQLILDFHDNQQGTFDFSDTTLEAKNNEENSGQILMETNGANSSLVDSLGIVITSINDETNTVNVSCNPPKEDTMKETDSDETQSNWNVNRSENEIPGPRDETNSGDQKVDQGNGANRNAIRIDESLDSHPARLEQPTTPSHLNPEDSSNTITEEHLFETEDEVIGENSLAPNMSNAPVTVNSEAAQSGSLTEQIQADKNQTNRTGLMDSSFGEKSKLPVTILENANVETIIFNGIEFTDTASEDDTNFGSNITQNGKQVFTEISTQENMPSTYSPNDSDNLSLLRKTMIIDQDKIDKIEPKDDQHADNNLKPESNGDQKPWDENLTATINQMNQPLLDENEASVTRISNGNDVIIDRFQDTTNKADVNPGALVADNVNPTTTANPEEQTSLLTGVPSHADELNIPEEASLEIENDNGPKTGQHTKEISSNGAISDTAHMQSMSTDSQNPMNHYSTNQNSLVYRKSGPDEKHPTAETIQPNTYQFEDSVSRVDQYAESGENTDEGNLAVTGPKREDISHPAQLDIFPNADLTREPIADDNQIKNATSEQHNLMQNNGNENEKVMVRSNLSPGMQPKSEVNQKSNGNQLSQINSSNNPFFLKNSEIRKGIDSQSNPDVRVTNEVENVPKRSSDFIGVNTYTRSASSVRVMNNSDLKTVRTNTPMRQNIAEIYPPSQQGYTKDTSNATPTSTISINHGSGEINNVHRLHVVASGEFRMSSTDYGHADRRTNIVGLLISISVFSFQSADI</sequence>
<feature type="compositionally biased region" description="Polar residues" evidence="4">
    <location>
        <begin position="1509"/>
        <end position="1524"/>
    </location>
</feature>
<feature type="compositionally biased region" description="Polar residues" evidence="4">
    <location>
        <begin position="1609"/>
        <end position="1626"/>
    </location>
</feature>
<feature type="domain" description="CUB" evidence="5">
    <location>
        <begin position="205"/>
        <end position="316"/>
    </location>
</feature>
<feature type="region of interest" description="Disordered" evidence="4">
    <location>
        <begin position="1114"/>
        <end position="1134"/>
    </location>
</feature>